<dbReference type="InterPro" id="IPR039367">
    <property type="entry name" value="Och1-like"/>
</dbReference>
<dbReference type="PANTHER" id="PTHR31834:SF1">
    <property type="entry name" value="INITIATION-SPECIFIC ALPHA-1,6-MANNOSYLTRANSFERASE"/>
    <property type="match status" value="1"/>
</dbReference>
<dbReference type="InterPro" id="IPR007577">
    <property type="entry name" value="GlycoTrfase_DXD_sugar-bd_CS"/>
</dbReference>
<proteinExistence type="predicted"/>
<dbReference type="RefSeq" id="WP_386755280.1">
    <property type="nucleotide sequence ID" value="NZ_JBHSNM010000004.1"/>
</dbReference>
<comment type="caution">
    <text evidence="2">The sequence shown here is derived from an EMBL/GenBank/DDBJ whole genome shotgun (WGS) entry which is preliminary data.</text>
</comment>
<organism evidence="2 3">
    <name type="scientific">Lysobacter yangpyeongensis</name>
    <dbReference type="NCBI Taxonomy" id="346182"/>
    <lineage>
        <taxon>Bacteria</taxon>
        <taxon>Pseudomonadati</taxon>
        <taxon>Pseudomonadota</taxon>
        <taxon>Gammaproteobacteria</taxon>
        <taxon>Lysobacterales</taxon>
        <taxon>Lysobacteraceae</taxon>
        <taxon>Lysobacter</taxon>
    </lineage>
</organism>
<dbReference type="SUPFAM" id="SSF53448">
    <property type="entry name" value="Nucleotide-diphospho-sugar transferases"/>
    <property type="match status" value="1"/>
</dbReference>
<dbReference type="Pfam" id="PF04488">
    <property type="entry name" value="Gly_transf_sug"/>
    <property type="match status" value="1"/>
</dbReference>
<dbReference type="Gene3D" id="3.90.550.20">
    <property type="match status" value="1"/>
</dbReference>
<dbReference type="Proteomes" id="UP001596036">
    <property type="component" value="Unassembled WGS sequence"/>
</dbReference>
<reference evidence="3" key="1">
    <citation type="journal article" date="2019" name="Int. J. Syst. Evol. Microbiol.">
        <title>The Global Catalogue of Microorganisms (GCM) 10K type strain sequencing project: providing services to taxonomists for standard genome sequencing and annotation.</title>
        <authorList>
            <consortium name="The Broad Institute Genomics Platform"/>
            <consortium name="The Broad Institute Genome Sequencing Center for Infectious Disease"/>
            <person name="Wu L."/>
            <person name="Ma J."/>
        </authorList>
    </citation>
    <scope>NUCLEOTIDE SEQUENCE [LARGE SCALE GENOMIC DNA]</scope>
    <source>
        <strain evidence="3">KACC 11407</strain>
    </source>
</reference>
<evidence type="ECO:0000313" key="2">
    <source>
        <dbReference type="EMBL" id="MFC5570804.1"/>
    </source>
</evidence>
<dbReference type="InterPro" id="IPR029044">
    <property type="entry name" value="Nucleotide-diphossugar_trans"/>
</dbReference>
<sequence length="280" mass="31701">MRSEPDSPEHHQQRSEFIRNLVQKPRAPQNTDSEAPSIPTTIVQFWHDPAQLPEDVRECIFSWSRWETCGFSHHVFDTAAAGEFISRSLDLDHARAFARCYHPAMQADYFRLCYLLVEGGLYVDADDVCIATHIADLFVGDRLKVQPLCYDIGSDSMVSPTEFLQPGANGKGWIFYFNNNPLIASPAHPIIRRALERATQLLNSAADGEFPEIQSTAGPGNLSRTIFELGMASAIEDQMLVLRDWNSIAISRWPLSYRHDARNWRLSNGKRFHAAVQDVQ</sequence>
<gene>
    <name evidence="2" type="ORF">ACFPN1_12110</name>
</gene>
<evidence type="ECO:0000313" key="3">
    <source>
        <dbReference type="Proteomes" id="UP001596036"/>
    </source>
</evidence>
<protein>
    <submittedName>
        <fullName evidence="2">Glycosyltransferase family 32 protein</fullName>
    </submittedName>
</protein>
<dbReference type="PANTHER" id="PTHR31834">
    <property type="entry name" value="INITIATION-SPECIFIC ALPHA-1,6-MANNOSYLTRANSFERASE"/>
    <property type="match status" value="1"/>
</dbReference>
<feature type="compositionally biased region" description="Basic and acidic residues" evidence="1">
    <location>
        <begin position="1"/>
        <end position="17"/>
    </location>
</feature>
<keyword evidence="3" id="KW-1185">Reference proteome</keyword>
<evidence type="ECO:0000256" key="1">
    <source>
        <dbReference type="SAM" id="MobiDB-lite"/>
    </source>
</evidence>
<dbReference type="EMBL" id="JBHSNM010000004">
    <property type="protein sequence ID" value="MFC5570804.1"/>
    <property type="molecule type" value="Genomic_DNA"/>
</dbReference>
<accession>A0ABW0SPA2</accession>
<name>A0ABW0SPA2_9GAMM</name>
<feature type="region of interest" description="Disordered" evidence="1">
    <location>
        <begin position="1"/>
        <end position="36"/>
    </location>
</feature>